<dbReference type="OMA" id="RIDSIFW"/>
<dbReference type="InParanoid" id="Q0UHX0"/>
<dbReference type="Pfam" id="PF04082">
    <property type="entry name" value="Fungal_trans"/>
    <property type="match status" value="1"/>
</dbReference>
<dbReference type="CDD" id="cd12148">
    <property type="entry name" value="fungal_TF_MHR"/>
    <property type="match status" value="1"/>
</dbReference>
<dbReference type="PANTHER" id="PTHR31668">
    <property type="entry name" value="GLUCOSE TRANSPORT TRANSCRIPTION REGULATOR RGT1-RELATED-RELATED"/>
    <property type="match status" value="1"/>
</dbReference>
<dbReference type="eggNOG" id="ENOG502SJFF">
    <property type="taxonomic scope" value="Eukaryota"/>
</dbReference>
<organism evidence="3 4">
    <name type="scientific">Phaeosphaeria nodorum (strain SN15 / ATCC MYA-4574 / FGSC 10173)</name>
    <name type="common">Glume blotch fungus</name>
    <name type="synonym">Parastagonospora nodorum</name>
    <dbReference type="NCBI Taxonomy" id="321614"/>
    <lineage>
        <taxon>Eukaryota</taxon>
        <taxon>Fungi</taxon>
        <taxon>Dikarya</taxon>
        <taxon>Ascomycota</taxon>
        <taxon>Pezizomycotina</taxon>
        <taxon>Dothideomycetes</taxon>
        <taxon>Pleosporomycetidae</taxon>
        <taxon>Pleosporales</taxon>
        <taxon>Pleosporineae</taxon>
        <taxon>Phaeosphaeriaceae</taxon>
        <taxon>Parastagonospora</taxon>
    </lineage>
</organism>
<accession>Q0UHX0</accession>
<name>Q0UHX0_PHANO</name>
<dbReference type="InterPro" id="IPR050797">
    <property type="entry name" value="Carb_Metab_Trans_Reg"/>
</dbReference>
<dbReference type="InterPro" id="IPR007219">
    <property type="entry name" value="XnlR_reg_dom"/>
</dbReference>
<dbReference type="GeneID" id="5975852"/>
<dbReference type="VEuPathDB" id="FungiDB:JI435_086440"/>
<gene>
    <name evidence="3" type="ORF">SNOG_08644</name>
</gene>
<evidence type="ECO:0000259" key="2">
    <source>
        <dbReference type="SMART" id="SM00906"/>
    </source>
</evidence>
<protein>
    <recommendedName>
        <fullName evidence="2">Xylanolytic transcriptional activator regulatory domain-containing protein</fullName>
    </recommendedName>
</protein>
<sequence length="605" mass="67933">MGSYETGQQDTMNESFSPGFLFEDAAADQFFHGLGEGENYLQHGQPYMAVEDGMSPEGFLARMDIEESPSWLSSSLNGIQLDANDNLNPQVLGHSGDMDPYLLQHYRYNSTCATFKFKQLTVHSVCQDKVPTQFLVSRPEIFTVARNEMGLRQVSTEVAREELEALVPADTGLRLITLFRRFILSQYPIFSESHFPGPQSSPPHLLAAVYMVAQPFAKFDDVLSVELAYETLNNRALFRLVAEALQFETHNPSLSTVQTLLLLVSRPSTNPLVLESSFKWSLHGQLVSTAQNLGLQYDPGSWNIAPWQISLRRRISCTIYTTDKWLASSLGRPPLVTRDTWLVTSVTSMDSNESGLSSEIWLHHILYAKLGSLLGDVLAQLYNLSISSLRAVQETTSNVQHTLNISKVLLQELSDWHQDCPQPAESSDQDAVSLPTICILGYHYVQMTIFRAIMRPFVANSGPVETGDAVTHSLTNHQDVNGFARTGVRSSTTAASKYVKSLREEHFHMFWPHWSQVAFSCICFLNLLMAITSPDMQEATTWFRDLHMTRKEMRLKSNMLPVLRLGLLRIDALFWKGIDKVLRLQPHVQDALAASMDTSTSNTAM</sequence>
<dbReference type="GO" id="GO:0003677">
    <property type="term" value="F:DNA binding"/>
    <property type="evidence" value="ECO:0007669"/>
    <property type="project" value="InterPro"/>
</dbReference>
<proteinExistence type="predicted"/>
<dbReference type="AlphaFoldDB" id="Q0UHX0"/>
<dbReference type="Proteomes" id="UP000001055">
    <property type="component" value="Unassembled WGS sequence"/>
</dbReference>
<dbReference type="EMBL" id="CH445337">
    <property type="protein sequence ID" value="EAT83812.1"/>
    <property type="molecule type" value="Genomic_DNA"/>
</dbReference>
<dbReference type="SMART" id="SM00906">
    <property type="entry name" value="Fungal_trans"/>
    <property type="match status" value="1"/>
</dbReference>
<evidence type="ECO:0000313" key="4">
    <source>
        <dbReference type="Proteomes" id="UP000001055"/>
    </source>
</evidence>
<feature type="domain" description="Xylanolytic transcriptional activator regulatory" evidence="2">
    <location>
        <begin position="279"/>
        <end position="353"/>
    </location>
</feature>
<dbReference type="PANTHER" id="PTHR31668:SF4">
    <property type="entry name" value="TRANSCRIPTIONAL ACTIVATOR PROTEIN DAL81"/>
    <property type="match status" value="1"/>
</dbReference>
<dbReference type="GO" id="GO:0008270">
    <property type="term" value="F:zinc ion binding"/>
    <property type="evidence" value="ECO:0007669"/>
    <property type="project" value="InterPro"/>
</dbReference>
<dbReference type="KEGG" id="pno:SNOG_08644"/>
<evidence type="ECO:0000256" key="1">
    <source>
        <dbReference type="ARBA" id="ARBA00023242"/>
    </source>
</evidence>
<evidence type="ECO:0000313" key="3">
    <source>
        <dbReference type="EMBL" id="EAT83812.1"/>
    </source>
</evidence>
<keyword evidence="1" id="KW-0539">Nucleus</keyword>
<dbReference type="RefSeq" id="XP_001798953.1">
    <property type="nucleotide sequence ID" value="XM_001798901.1"/>
</dbReference>
<dbReference type="GO" id="GO:0005634">
    <property type="term" value="C:nucleus"/>
    <property type="evidence" value="ECO:0000318"/>
    <property type="project" value="GO_Central"/>
</dbReference>
<dbReference type="HOGENOM" id="CLU_006632_3_1_1"/>
<reference evidence="4" key="1">
    <citation type="journal article" date="2007" name="Plant Cell">
        <title>Dothideomycete-plant interactions illuminated by genome sequencing and EST analysis of the wheat pathogen Stagonospora nodorum.</title>
        <authorList>
            <person name="Hane J.K."/>
            <person name="Lowe R.G."/>
            <person name="Solomon P.S."/>
            <person name="Tan K.C."/>
            <person name="Schoch C.L."/>
            <person name="Spatafora J.W."/>
            <person name="Crous P.W."/>
            <person name="Kodira C."/>
            <person name="Birren B.W."/>
            <person name="Galagan J.E."/>
            <person name="Torriani S.F."/>
            <person name="McDonald B.A."/>
            <person name="Oliver R.P."/>
        </authorList>
    </citation>
    <scope>NUCLEOTIDE SEQUENCE [LARGE SCALE GENOMIC DNA]</scope>
    <source>
        <strain evidence="4">SN15 / ATCC MYA-4574 / FGSC 10173</strain>
    </source>
</reference>
<dbReference type="GO" id="GO:0006351">
    <property type="term" value="P:DNA-templated transcription"/>
    <property type="evidence" value="ECO:0007669"/>
    <property type="project" value="InterPro"/>
</dbReference>